<evidence type="ECO:0008006" key="2">
    <source>
        <dbReference type="Google" id="ProtNLM"/>
    </source>
</evidence>
<comment type="caution">
    <text evidence="1">The sequence shown here is derived from an EMBL/GenBank/DDBJ whole genome shotgun (WGS) entry which is preliminary data.</text>
</comment>
<name>A0A1J5S4G8_9ZZZZ</name>
<protein>
    <recommendedName>
        <fullName evidence="2">ATP/GTP-binding protein</fullName>
    </recommendedName>
</protein>
<organism evidence="1">
    <name type="scientific">mine drainage metagenome</name>
    <dbReference type="NCBI Taxonomy" id="410659"/>
    <lineage>
        <taxon>unclassified sequences</taxon>
        <taxon>metagenomes</taxon>
        <taxon>ecological metagenomes</taxon>
    </lineage>
</organism>
<dbReference type="SUPFAM" id="SSF63825">
    <property type="entry name" value="YWTD domain"/>
    <property type="match status" value="1"/>
</dbReference>
<dbReference type="InterPro" id="IPR011042">
    <property type="entry name" value="6-blade_b-propeller_TolB-like"/>
</dbReference>
<dbReference type="EMBL" id="MLJW01000110">
    <property type="protein sequence ID" value="OIQ99140.1"/>
    <property type="molecule type" value="Genomic_DNA"/>
</dbReference>
<reference evidence="1" key="1">
    <citation type="submission" date="2016-10" db="EMBL/GenBank/DDBJ databases">
        <title>Sequence of Gallionella enrichment culture.</title>
        <authorList>
            <person name="Poehlein A."/>
            <person name="Muehling M."/>
            <person name="Daniel R."/>
        </authorList>
    </citation>
    <scope>NUCLEOTIDE SEQUENCE</scope>
</reference>
<proteinExistence type="predicted"/>
<evidence type="ECO:0000313" key="1">
    <source>
        <dbReference type="EMBL" id="OIQ99140.1"/>
    </source>
</evidence>
<dbReference type="AlphaFoldDB" id="A0A1J5S4G8"/>
<accession>A0A1J5S4G8</accession>
<gene>
    <name evidence="1" type="ORF">GALL_188770</name>
</gene>
<dbReference type="Gene3D" id="2.120.10.30">
    <property type="entry name" value="TolB, C-terminal domain"/>
    <property type="match status" value="1"/>
</dbReference>
<sequence>MDYVMKPIVNAASIIVALLFNCHAIASEPVWSTSGLKMPESVEYDAARDRFYISNINGSITKPDGNGSIGLIDGTGKLIDINWVVGLDSPKGLALYENKLYVADVNELVVINVVSGKVVARYPANGSMILNGISINKNGKIFVSDWTGNRIYTLDGGELKIWLDSPELNSPNGLWAENDYLYVAS</sequence>